<dbReference type="Proteomes" id="UP000012429">
    <property type="component" value="Unassembled WGS sequence"/>
</dbReference>
<organism evidence="2 3">
    <name type="scientific">Rhizobium freirei PRF 81</name>
    <dbReference type="NCBI Taxonomy" id="363754"/>
    <lineage>
        <taxon>Bacteria</taxon>
        <taxon>Pseudomonadati</taxon>
        <taxon>Pseudomonadota</taxon>
        <taxon>Alphaproteobacteria</taxon>
        <taxon>Hyphomicrobiales</taxon>
        <taxon>Rhizobiaceae</taxon>
        <taxon>Rhizobium/Agrobacterium group</taxon>
        <taxon>Rhizobium</taxon>
    </lineage>
</organism>
<dbReference type="EMBL" id="AQHN01000077">
    <property type="protein sequence ID" value="ENN85911.1"/>
    <property type="molecule type" value="Genomic_DNA"/>
</dbReference>
<feature type="region of interest" description="Disordered" evidence="1">
    <location>
        <begin position="125"/>
        <end position="149"/>
    </location>
</feature>
<evidence type="ECO:0000313" key="2">
    <source>
        <dbReference type="EMBL" id="ENN85911.1"/>
    </source>
</evidence>
<keyword evidence="3" id="KW-1185">Reference proteome</keyword>
<comment type="caution">
    <text evidence="2">The sequence shown here is derived from an EMBL/GenBank/DDBJ whole genome shotgun (WGS) entry which is preliminary data.</text>
</comment>
<accession>N6UYT1</accession>
<protein>
    <recommendedName>
        <fullName evidence="4">NAD-specific glutamate dehydrogenase</fullName>
    </recommendedName>
</protein>
<proteinExistence type="predicted"/>
<evidence type="ECO:0000313" key="3">
    <source>
        <dbReference type="Proteomes" id="UP000012429"/>
    </source>
</evidence>
<gene>
    <name evidence="2" type="ORF">RHSP_17182</name>
</gene>
<reference evidence="2 3" key="1">
    <citation type="journal article" date="2012" name="BMC Genomics">
        <title>Genomic basis of broad host range and environmental adaptability of Rhizobium tropici CIAT 899 and Rhizobium sp. PRF 81 which are used in inoculants for common bean (Phaseolus vulgaris L.).</title>
        <authorList>
            <person name="Ormeno-Orrillo E."/>
            <person name="Menna P."/>
            <person name="Almeida L.G."/>
            <person name="Ollero F.J."/>
            <person name="Nicolas M.F."/>
            <person name="Pains Rodrigues E."/>
            <person name="Shigueyoshi Nakatani A."/>
            <person name="Silva Batista J.S."/>
            <person name="Oliveira Chueire L.M."/>
            <person name="Souza R.C."/>
            <person name="Ribeiro Vasconcelos A.T."/>
            <person name="Megias M."/>
            <person name="Hungria M."/>
            <person name="Martinez-Romero E."/>
        </authorList>
    </citation>
    <scope>NUCLEOTIDE SEQUENCE [LARGE SCALE GENOMIC DNA]</scope>
    <source>
        <strain evidence="2 3">PRF 81</strain>
    </source>
</reference>
<name>N6UYT1_9HYPH</name>
<dbReference type="AlphaFoldDB" id="N6UYT1"/>
<dbReference type="AntiFam" id="ANF00086">
    <property type="entry name" value="Shadow ORF (opposite lon)"/>
</dbReference>
<sequence length="1006" mass="112269">MFSTRKANTSRRVKTKSAVDRVLQALAGRELRYIASSDVDLSARRRVTALRGCTVRNSEAAETGEANVAALLQFSLDGLENSVNSGSSVSLRDTGLLGHCGHELILVHVSTPFSGMKRLISKRGANRNALTRRNPKNPANQGKASVARRFSQKKTGKIAGLFAISGNSTELRRRASMCDRRTHVINAFNRCDHGRFDGAIPFDRFRPADERVLDDFAHARDRNDLHAVLHVVRNLRQILGVFFRDQHLLDAAAHRCEQLFLQAADRQHAAAQRDFTGHGDILGNRDAGHDRDDRGCHGDTGRGTILRRCAFRQVHMDVALVEARRLDAEIDSTRADVGGRGGDRFLHDFLQVAGNRHAALARHHHAFDRQQHAADFRPGETGDNTDLIFAFGFAMAVARHAEIVGDVLGSHGDRLGLALDDLGDRLAGELHQFALEVTDTGFAGVLLDNDHQSFIADREFARLQCMLLDGLRQQVPLGDFALFVFGVAGDTDDLHAVHQGRRDVQRVRRRDEHDVRQVIFDFQVVVHESRVLRRVQHFQQSRRRIAAVVHAELVDFVEQEQRIGLLGLLHRLDDLAGHRADIGAAVTADLGFVTNAAKRHADILTAGRLGDRLSERGLADARRADEAQDRALDLGGACLDGQIFDDAFLDLVEAEMIRFEDLLGIAQICLDLRLLVPGNTQQPIEIVAHDGRFSRHRAHLPKLLQLGIGLFLRFLRQLGLGDALFQFSHLVAAFIAVAELLLDRLHLLVQIVFALGLLHLALDARADALFDLQDRDLTFHEAERLFQPALDAGGFQHLLLFGDLDRQMRRDRIGELGIVVDLAGGADHFRRNLLVELHVALKFRNDGAAQRLELDLIFFRLMQNVTKRFVEILAAGIFINLCARTAFDQHLDGAVGQLQQLQNIGYGADLMDCVRRRIIIAGIDLGDQHDLLVRTHDFFQRPNGLLPSDEQRHDHVGEDHDVAQRQYRIGNALICRRRFLSHFISFPSSRSRALCRLGGLAGSLTW</sequence>
<evidence type="ECO:0008006" key="4">
    <source>
        <dbReference type="Google" id="ProtNLM"/>
    </source>
</evidence>
<evidence type="ECO:0000256" key="1">
    <source>
        <dbReference type="SAM" id="MobiDB-lite"/>
    </source>
</evidence>